<evidence type="ECO:0000313" key="10">
    <source>
        <dbReference type="Proteomes" id="UP000095552"/>
    </source>
</evidence>
<reference evidence="9 10" key="1">
    <citation type="submission" date="2016-08" db="EMBL/GenBank/DDBJ databases">
        <title>Draft genome of Fabibacter sp. strain SK-8.</title>
        <authorList>
            <person name="Wong S.-K."/>
            <person name="Hamasaki K."/>
            <person name="Yoshizawa S."/>
        </authorList>
    </citation>
    <scope>NUCLEOTIDE SEQUENCE [LARGE SCALE GENOMIC DNA]</scope>
    <source>
        <strain evidence="9 10">SK-8</strain>
    </source>
</reference>
<dbReference type="PANTHER" id="PTHR30572">
    <property type="entry name" value="MEMBRANE COMPONENT OF TRANSPORTER-RELATED"/>
    <property type="match status" value="1"/>
</dbReference>
<dbReference type="EMBL" id="MDGQ01000005">
    <property type="protein sequence ID" value="OEK04762.1"/>
    <property type="molecule type" value="Genomic_DNA"/>
</dbReference>
<dbReference type="PANTHER" id="PTHR30572:SF18">
    <property type="entry name" value="ABC-TYPE MACROLIDE FAMILY EXPORT SYSTEM PERMEASE COMPONENT 2"/>
    <property type="match status" value="1"/>
</dbReference>
<dbReference type="STRING" id="1563681.BFP71_15055"/>
<dbReference type="OrthoDB" id="8740261at2"/>
<keyword evidence="2" id="KW-1003">Cell membrane</keyword>
<dbReference type="InterPro" id="IPR050250">
    <property type="entry name" value="Macrolide_Exporter_MacB"/>
</dbReference>
<dbReference type="Proteomes" id="UP000095552">
    <property type="component" value="Unassembled WGS sequence"/>
</dbReference>
<feature type="transmembrane region" description="Helical" evidence="6">
    <location>
        <begin position="674"/>
        <end position="700"/>
    </location>
</feature>
<protein>
    <recommendedName>
        <fullName evidence="11">ABC transporter permease</fullName>
    </recommendedName>
</protein>
<feature type="transmembrane region" description="Helical" evidence="6">
    <location>
        <begin position="380"/>
        <end position="403"/>
    </location>
</feature>
<dbReference type="RefSeq" id="WP_069836267.1">
    <property type="nucleotide sequence ID" value="NZ_MDGQ01000005.1"/>
</dbReference>
<feature type="transmembrane region" description="Helical" evidence="6">
    <location>
        <begin position="21"/>
        <end position="41"/>
    </location>
</feature>
<evidence type="ECO:0000259" key="8">
    <source>
        <dbReference type="Pfam" id="PF12704"/>
    </source>
</evidence>
<evidence type="ECO:0000256" key="1">
    <source>
        <dbReference type="ARBA" id="ARBA00004651"/>
    </source>
</evidence>
<organism evidence="9 10">
    <name type="scientific">Roseivirga misakiensis</name>
    <dbReference type="NCBI Taxonomy" id="1563681"/>
    <lineage>
        <taxon>Bacteria</taxon>
        <taxon>Pseudomonadati</taxon>
        <taxon>Bacteroidota</taxon>
        <taxon>Cytophagia</taxon>
        <taxon>Cytophagales</taxon>
        <taxon>Roseivirgaceae</taxon>
        <taxon>Roseivirga</taxon>
    </lineage>
</organism>
<feature type="domain" description="MacB-like periplasmic core" evidence="8">
    <location>
        <begin position="20"/>
        <end position="239"/>
    </location>
</feature>
<keyword evidence="4 6" id="KW-1133">Transmembrane helix</keyword>
<evidence type="ECO:0000313" key="9">
    <source>
        <dbReference type="EMBL" id="OEK04762.1"/>
    </source>
</evidence>
<keyword evidence="10" id="KW-1185">Reference proteome</keyword>
<feature type="transmembrane region" description="Helical" evidence="6">
    <location>
        <begin position="424"/>
        <end position="447"/>
    </location>
</feature>
<feature type="transmembrane region" description="Helical" evidence="6">
    <location>
        <begin position="764"/>
        <end position="783"/>
    </location>
</feature>
<evidence type="ECO:0008006" key="11">
    <source>
        <dbReference type="Google" id="ProtNLM"/>
    </source>
</evidence>
<evidence type="ECO:0000256" key="2">
    <source>
        <dbReference type="ARBA" id="ARBA00022475"/>
    </source>
</evidence>
<feature type="transmembrane region" description="Helical" evidence="6">
    <location>
        <begin position="286"/>
        <end position="306"/>
    </location>
</feature>
<dbReference type="Pfam" id="PF12704">
    <property type="entry name" value="MacB_PCD"/>
    <property type="match status" value="1"/>
</dbReference>
<name>A0A1E5T052_9BACT</name>
<proteinExistence type="predicted"/>
<evidence type="ECO:0000256" key="3">
    <source>
        <dbReference type="ARBA" id="ARBA00022692"/>
    </source>
</evidence>
<keyword evidence="3 6" id="KW-0812">Transmembrane</keyword>
<dbReference type="AlphaFoldDB" id="A0A1E5T052"/>
<dbReference type="InterPro" id="IPR025857">
    <property type="entry name" value="MacB_PCD"/>
</dbReference>
<feature type="domain" description="ABC3 transporter permease C-terminal" evidence="7">
    <location>
        <begin position="292"/>
        <end position="408"/>
    </location>
</feature>
<dbReference type="InterPro" id="IPR003838">
    <property type="entry name" value="ABC3_permease_C"/>
</dbReference>
<evidence type="ECO:0000259" key="7">
    <source>
        <dbReference type="Pfam" id="PF02687"/>
    </source>
</evidence>
<comment type="caution">
    <text evidence="9">The sequence shown here is derived from an EMBL/GenBank/DDBJ whole genome shotgun (WGS) entry which is preliminary data.</text>
</comment>
<evidence type="ECO:0000256" key="5">
    <source>
        <dbReference type="ARBA" id="ARBA00023136"/>
    </source>
</evidence>
<keyword evidence="5 6" id="KW-0472">Membrane</keyword>
<sequence length="797" mass="88535">MWRNYLKVALRNIRKNRIYTITNIIGLSSAMMGFIIVALYINYEISYDKFHDDVEDIKVVKLKYSDRYGGGFNVFTPAVFADAIEKEVPNIEAITTTSTGVANLKVINDKNESISEPYYQFQESFFDVFSFTAAYGDLEGALSDPKSIVISKETALKYFNETNVVGKSLKIEKQGEFVVKAVLNDFPANSQFQPHIVIPLVARNSRQALQSWDMNTYFIYLKTSKGANEDEIKAQLEALYAKNVPEGGMYKSEVQLTPFADSYWDWSRSGASMNNRNKGLGANKDVMLICGILAAILMIIALTNYVNMAVSRAIQRAKEVGIRKVNGALPKQLIAQFLSESVVFSLISLVVAVIALELIIPSVSNLMGIEMSIDYLKPLQIVMLIGYAVLCGLLAGIYPAFFLSRFEPSRILKTRMMGNTRSKTLFRVLLWFQFTLCAFLITVMSMMNGQIDHYFNYDLGFTKEQVVAVPFPNQNEAEAERFLNAVNSNSLVLGTTIGPLPAGAAGANHVFYGEKSVRYAESFQTDETFISTLGIHITAGRNLAPAISTDFSEGVIINELLAKKLELEQPVGATVQLDIYGQGKVNKRVIAVIEDVFLKGPSSPVRPLTILPTKKLISPRQNLLVKLDKDNMKEGLSSVEAAFAGIYKDEVMAFEFLDAAYAKNYHRIQRLTTIISGVTTLIIAVSLFGLFAMIAFNISFRMREIGVRKVLGVSFFELQWTLSKLYLAVITIALISAIPAAYLLMDNLLNAYFNRLPLTSSHGLYAGLAIYLLATITVLAKGLSTLKLNPVNILRND</sequence>
<feature type="transmembrane region" description="Helical" evidence="6">
    <location>
        <begin position="725"/>
        <end position="744"/>
    </location>
</feature>
<evidence type="ECO:0000256" key="4">
    <source>
        <dbReference type="ARBA" id="ARBA00022989"/>
    </source>
</evidence>
<accession>A0A1E5T052</accession>
<evidence type="ECO:0000256" key="6">
    <source>
        <dbReference type="SAM" id="Phobius"/>
    </source>
</evidence>
<dbReference type="GO" id="GO:0022857">
    <property type="term" value="F:transmembrane transporter activity"/>
    <property type="evidence" value="ECO:0007669"/>
    <property type="project" value="TreeGrafter"/>
</dbReference>
<feature type="domain" description="ABC3 transporter permease C-terminal" evidence="7">
    <location>
        <begin position="678"/>
        <end position="790"/>
    </location>
</feature>
<gene>
    <name evidence="9" type="ORF">BFP71_15055</name>
</gene>
<comment type="subcellular location">
    <subcellularLocation>
        <location evidence="1">Cell membrane</location>
        <topology evidence="1">Multi-pass membrane protein</topology>
    </subcellularLocation>
</comment>
<dbReference type="GO" id="GO:0005886">
    <property type="term" value="C:plasma membrane"/>
    <property type="evidence" value="ECO:0007669"/>
    <property type="project" value="UniProtKB-SubCell"/>
</dbReference>
<feature type="transmembrane region" description="Helical" evidence="6">
    <location>
        <begin position="341"/>
        <end position="360"/>
    </location>
</feature>
<dbReference type="Pfam" id="PF02687">
    <property type="entry name" value="FtsX"/>
    <property type="match status" value="2"/>
</dbReference>